<feature type="transmembrane region" description="Helical" evidence="12">
    <location>
        <begin position="299"/>
        <end position="319"/>
    </location>
</feature>
<feature type="domain" description="PTS EIIC type-2" evidence="15">
    <location>
        <begin position="291"/>
        <end position="656"/>
    </location>
</feature>
<dbReference type="PROSITE" id="PS51104">
    <property type="entry name" value="PTS_EIIC_TYPE_2"/>
    <property type="match status" value="1"/>
</dbReference>
<feature type="transmembrane region" description="Helical" evidence="12">
    <location>
        <begin position="488"/>
        <end position="505"/>
    </location>
</feature>
<dbReference type="InterPro" id="IPR002178">
    <property type="entry name" value="PTS_EIIA_type-2_dom"/>
</dbReference>
<evidence type="ECO:0000313" key="16">
    <source>
        <dbReference type="EMBL" id="QCT05916.1"/>
    </source>
</evidence>
<keyword evidence="10 12" id="KW-1133">Transmembrane helix</keyword>
<keyword evidence="7" id="KW-0808">Transferase</keyword>
<evidence type="ECO:0000256" key="1">
    <source>
        <dbReference type="ARBA" id="ARBA00004429"/>
    </source>
</evidence>
<sequence>MRIVDLLKKDCIELGVKLNSKSEAIDKLVDLHNKAGNLVDAKVYKEGILAREAGGTTAIGDGIAIPHAKSEAVKEPALAVVTVPDGVDYEAMDGKPSNLIFMIAAPNDGDVHLEVLARLMTMLMDADFKNKLLNAPNKEAFLKAIDEFEKVKYPDEPAKKEQKDGYRILAVTACPTGIAHTYMAAEALEKAGKEMGIPLKAETNGSGGAKNILTKKEIEECDGIIVAADKNVEMARFDGKPVISTKVADGIHKPKELIEKIESGQVPIYHHHGGAAASSDEIEGESFGRKLYKHLMNGVSHMLPFVVAGGLFIAVAFLIDTICGYGGSGSDQFGTMTPVSAFLKTIGGVAFNLMVPILAGFIAMSIADRPGLLVGLVGGFLATSGATFANPGALTGQAAIDAGVAAAVPSGFLGGLLAGFVGGWIMLMIEKACDKLPHSLEGIKPVLIYPLLGLGAIAVLMCAINPIMGWINTGMYNALTAMSKTEGLMVPLCALLAGMMAIDMGGPFNKAAYVFATGLLSTGTDASYMIMAAVMVGGMVPPIAIALSTTFNKNRWTADERKNGTVNYIMGLSFITEGAIPYAASHPLQVIPASIVGSASAGALSALFGCKLMAPHGGIFVFATMAGTWYWYLLALAVGSFISMILLALFMKKKSK</sequence>
<dbReference type="Gene3D" id="3.40.50.2300">
    <property type="match status" value="1"/>
</dbReference>
<dbReference type="InterPro" id="IPR006327">
    <property type="entry name" value="PTS_IIC_fruc"/>
</dbReference>
<dbReference type="PANTHER" id="PTHR30505">
    <property type="entry name" value="FRUCTOSE-LIKE PERMEASE"/>
    <property type="match status" value="1"/>
</dbReference>
<dbReference type="Proteomes" id="UP000301475">
    <property type="component" value="Chromosome"/>
</dbReference>
<dbReference type="OrthoDB" id="9782569at2"/>
<dbReference type="InterPro" id="IPR013014">
    <property type="entry name" value="PTS_EIIC_2"/>
</dbReference>
<dbReference type="AlphaFoldDB" id="A0A4P8XSM8"/>
<dbReference type="InterPro" id="IPR004715">
    <property type="entry name" value="PTS_IIA_fruc"/>
</dbReference>
<keyword evidence="17" id="KW-1185">Reference proteome</keyword>
<evidence type="ECO:0000256" key="8">
    <source>
        <dbReference type="ARBA" id="ARBA00022683"/>
    </source>
</evidence>
<evidence type="ECO:0000256" key="4">
    <source>
        <dbReference type="ARBA" id="ARBA00022475"/>
    </source>
</evidence>
<feature type="transmembrane region" description="Helical" evidence="12">
    <location>
        <begin position="526"/>
        <end position="545"/>
    </location>
</feature>
<dbReference type="SUPFAM" id="SSF55804">
    <property type="entry name" value="Phoshotransferase/anion transport protein"/>
    <property type="match status" value="1"/>
</dbReference>
<dbReference type="Gene3D" id="3.40.930.10">
    <property type="entry name" value="Mannitol-specific EII, Chain A"/>
    <property type="match status" value="1"/>
</dbReference>
<evidence type="ECO:0000259" key="15">
    <source>
        <dbReference type="PROSITE" id="PS51104"/>
    </source>
</evidence>
<dbReference type="NCBIfam" id="TIGR00829">
    <property type="entry name" value="FRU"/>
    <property type="match status" value="1"/>
</dbReference>
<dbReference type="SUPFAM" id="SSF52794">
    <property type="entry name" value="PTS system IIB component-like"/>
    <property type="match status" value="1"/>
</dbReference>
<evidence type="ECO:0000256" key="2">
    <source>
        <dbReference type="ARBA" id="ARBA00004496"/>
    </source>
</evidence>
<dbReference type="RefSeq" id="WP_138156020.1">
    <property type="nucleotide sequence ID" value="NZ_CP039381.1"/>
</dbReference>
<accession>A0A4P8XSM8</accession>
<dbReference type="InterPro" id="IPR003353">
    <property type="entry name" value="PTS_IIB_fruc"/>
</dbReference>
<dbReference type="FunFam" id="3.40.50.2300:FF:000014">
    <property type="entry name" value="PTS system fructose-like transporter subunit IIB"/>
    <property type="match status" value="1"/>
</dbReference>
<dbReference type="GO" id="GO:0005886">
    <property type="term" value="C:plasma membrane"/>
    <property type="evidence" value="ECO:0007669"/>
    <property type="project" value="UniProtKB-SubCell"/>
</dbReference>
<dbReference type="GO" id="GO:0090563">
    <property type="term" value="F:protein-phosphocysteine-sugar phosphotransferase activity"/>
    <property type="evidence" value="ECO:0007669"/>
    <property type="project" value="TreeGrafter"/>
</dbReference>
<feature type="transmembrane region" description="Helical" evidence="12">
    <location>
        <begin position="371"/>
        <end position="390"/>
    </location>
</feature>
<evidence type="ECO:0000256" key="7">
    <source>
        <dbReference type="ARBA" id="ARBA00022679"/>
    </source>
</evidence>
<feature type="transmembrane region" description="Helical" evidence="12">
    <location>
        <begin position="565"/>
        <end position="583"/>
    </location>
</feature>
<keyword evidence="9 12" id="KW-0812">Transmembrane</keyword>
<feature type="transmembrane region" description="Helical" evidence="12">
    <location>
        <begin position="629"/>
        <end position="650"/>
    </location>
</feature>
<dbReference type="Pfam" id="PF02302">
    <property type="entry name" value="PTS_IIB"/>
    <property type="match status" value="1"/>
</dbReference>
<dbReference type="InterPro" id="IPR050864">
    <property type="entry name" value="Bacterial_PTS_Sugar_Transport"/>
</dbReference>
<feature type="transmembrane region" description="Helical" evidence="12">
    <location>
        <begin position="402"/>
        <end position="425"/>
    </location>
</feature>
<dbReference type="InterPro" id="IPR016152">
    <property type="entry name" value="PTrfase/Anion_transptr"/>
</dbReference>
<dbReference type="InterPro" id="IPR003501">
    <property type="entry name" value="PTS_EIIB_2/3"/>
</dbReference>
<dbReference type="Pfam" id="PF02378">
    <property type="entry name" value="PTS_EIIC"/>
    <property type="match status" value="1"/>
</dbReference>
<keyword evidence="4" id="KW-1003">Cell membrane</keyword>
<keyword evidence="11 12" id="KW-0472">Membrane</keyword>
<dbReference type="NCBIfam" id="TIGR00848">
    <property type="entry name" value="fruA"/>
    <property type="match status" value="1"/>
</dbReference>
<name>A0A4P8XSM8_9FIRM</name>
<keyword evidence="6" id="KW-0762">Sugar transport</keyword>
<evidence type="ECO:0000256" key="3">
    <source>
        <dbReference type="ARBA" id="ARBA00022448"/>
    </source>
</evidence>
<dbReference type="PROSITE" id="PS51099">
    <property type="entry name" value="PTS_EIIB_TYPE_2"/>
    <property type="match status" value="1"/>
</dbReference>
<feature type="transmembrane region" description="Helical" evidence="12">
    <location>
        <begin position="446"/>
        <end position="468"/>
    </location>
</feature>
<protein>
    <submittedName>
        <fullName evidence="16">PTS fructose transporter subunit IIC</fullName>
    </submittedName>
</protein>
<evidence type="ECO:0000256" key="9">
    <source>
        <dbReference type="ARBA" id="ARBA00022692"/>
    </source>
</evidence>
<dbReference type="GO" id="GO:0009401">
    <property type="term" value="P:phosphoenolpyruvate-dependent sugar phosphotransferase system"/>
    <property type="evidence" value="ECO:0007669"/>
    <property type="project" value="UniProtKB-KW"/>
</dbReference>
<dbReference type="KEGG" id="ruj:E5Z56_00385"/>
<dbReference type="Pfam" id="PF00359">
    <property type="entry name" value="PTS_EIIA_2"/>
    <property type="match status" value="1"/>
</dbReference>
<dbReference type="InterPro" id="IPR013011">
    <property type="entry name" value="PTS_EIIB_2"/>
</dbReference>
<evidence type="ECO:0000256" key="12">
    <source>
        <dbReference type="SAM" id="Phobius"/>
    </source>
</evidence>
<dbReference type="CDD" id="cd05569">
    <property type="entry name" value="PTS_IIB_fructose"/>
    <property type="match status" value="1"/>
</dbReference>
<keyword evidence="8" id="KW-0598">Phosphotransferase system</keyword>
<dbReference type="InterPro" id="IPR003352">
    <property type="entry name" value="PTS_EIIC"/>
</dbReference>
<dbReference type="PROSITE" id="PS00372">
    <property type="entry name" value="PTS_EIIA_TYPE_2_HIS"/>
    <property type="match status" value="1"/>
</dbReference>
<comment type="subcellular location">
    <subcellularLocation>
        <location evidence="1">Cell inner membrane</location>
        <topology evidence="1">Multi-pass membrane protein</topology>
    </subcellularLocation>
    <subcellularLocation>
        <location evidence="2">Cytoplasm</location>
    </subcellularLocation>
</comment>
<dbReference type="GO" id="GO:0005737">
    <property type="term" value="C:cytoplasm"/>
    <property type="evidence" value="ECO:0007669"/>
    <property type="project" value="UniProtKB-SubCell"/>
</dbReference>
<evidence type="ECO:0000259" key="14">
    <source>
        <dbReference type="PROSITE" id="PS51099"/>
    </source>
</evidence>
<evidence type="ECO:0000259" key="13">
    <source>
        <dbReference type="PROSITE" id="PS51094"/>
    </source>
</evidence>
<dbReference type="GO" id="GO:0005351">
    <property type="term" value="F:carbohydrate:proton symporter activity"/>
    <property type="evidence" value="ECO:0007669"/>
    <property type="project" value="InterPro"/>
</dbReference>
<proteinExistence type="predicted"/>
<reference evidence="16 17" key="1">
    <citation type="submission" date="2019-04" db="EMBL/GenBank/DDBJ databases">
        <authorList>
            <person name="Embree M."/>
            <person name="Gaffney J.R."/>
        </authorList>
    </citation>
    <scope>NUCLEOTIDE SEQUENCE [LARGE SCALE GENOMIC DNA]</scope>
    <source>
        <strain evidence="16 17">JE7A12</strain>
    </source>
</reference>
<keyword evidence="3" id="KW-0813">Transport</keyword>
<dbReference type="NCBIfam" id="TIGR01427">
    <property type="entry name" value="PTS_IIC_fructo"/>
    <property type="match status" value="1"/>
</dbReference>
<dbReference type="EMBL" id="CP039381">
    <property type="protein sequence ID" value="QCT05916.1"/>
    <property type="molecule type" value="Genomic_DNA"/>
</dbReference>
<feature type="transmembrane region" description="Helical" evidence="12">
    <location>
        <begin position="339"/>
        <end position="364"/>
    </location>
</feature>
<dbReference type="PANTHER" id="PTHR30505:SF28">
    <property type="entry name" value="PTS SYSTEM 2-O-ALPHA-MANNOSYL-D-GLYCERATE-SPECIFIC EIIABC COMPONENT"/>
    <property type="match status" value="1"/>
</dbReference>
<feature type="domain" description="PTS EIIB type-2" evidence="14">
    <location>
        <begin position="166"/>
        <end position="263"/>
    </location>
</feature>
<dbReference type="FunFam" id="3.40.930.10:FF:000009">
    <property type="entry name" value="PTS system, fructose specific IIABC component"/>
    <property type="match status" value="1"/>
</dbReference>
<feature type="domain" description="PTS EIIA type-2" evidence="13">
    <location>
        <begin position="5"/>
        <end position="148"/>
    </location>
</feature>
<gene>
    <name evidence="16" type="ORF">E5Z56_00385</name>
</gene>
<organism evidence="16 17">
    <name type="scientific">Ruminococcus bovis</name>
    <dbReference type="NCBI Taxonomy" id="2564099"/>
    <lineage>
        <taxon>Bacteria</taxon>
        <taxon>Bacillati</taxon>
        <taxon>Bacillota</taxon>
        <taxon>Clostridia</taxon>
        <taxon>Eubacteriales</taxon>
        <taxon>Oscillospiraceae</taxon>
        <taxon>Ruminococcus</taxon>
    </lineage>
</organism>
<evidence type="ECO:0000256" key="10">
    <source>
        <dbReference type="ARBA" id="ARBA00022989"/>
    </source>
</evidence>
<evidence type="ECO:0000313" key="17">
    <source>
        <dbReference type="Proteomes" id="UP000301475"/>
    </source>
</evidence>
<evidence type="ECO:0000256" key="6">
    <source>
        <dbReference type="ARBA" id="ARBA00022597"/>
    </source>
</evidence>
<dbReference type="PROSITE" id="PS51094">
    <property type="entry name" value="PTS_EIIA_TYPE_2"/>
    <property type="match status" value="1"/>
</dbReference>
<keyword evidence="5" id="KW-0597">Phosphoprotein</keyword>
<dbReference type="InterPro" id="IPR036095">
    <property type="entry name" value="PTS_EIIB-like_sf"/>
</dbReference>
<evidence type="ECO:0000256" key="5">
    <source>
        <dbReference type="ARBA" id="ARBA00022553"/>
    </source>
</evidence>
<evidence type="ECO:0000256" key="11">
    <source>
        <dbReference type="ARBA" id="ARBA00023136"/>
    </source>
</evidence>
<dbReference type="GO" id="GO:0022877">
    <property type="term" value="F:protein-N(PI)-phosphohistidine-fructose phosphotransferase system transporter activity"/>
    <property type="evidence" value="ECO:0007669"/>
    <property type="project" value="InterPro"/>
</dbReference>
<dbReference type="CDD" id="cd00211">
    <property type="entry name" value="PTS_IIA_fru"/>
    <property type="match status" value="1"/>
</dbReference>